<dbReference type="Gene3D" id="1.25.40.10">
    <property type="entry name" value="Tetratricopeptide repeat domain"/>
    <property type="match status" value="1"/>
</dbReference>
<accession>A0A1J7J131</accession>
<dbReference type="EMBL" id="KV875106">
    <property type="protein sequence ID" value="OIW23568.1"/>
    <property type="molecule type" value="Genomic_DNA"/>
</dbReference>
<reference evidence="1 2" key="1">
    <citation type="submission" date="2016-10" db="EMBL/GenBank/DDBJ databases">
        <title>Draft genome sequence of Coniochaeta ligniaria NRRL30616, a lignocellulolytic fungus for bioabatement of inhibitors in plant biomass hydrolysates.</title>
        <authorList>
            <consortium name="DOE Joint Genome Institute"/>
            <person name="Jimenez D.J."/>
            <person name="Hector R.E."/>
            <person name="Riley R."/>
            <person name="Sun H."/>
            <person name="Grigoriev I.V."/>
            <person name="Van Elsas J.D."/>
            <person name="Nichols N.N."/>
        </authorList>
    </citation>
    <scope>NUCLEOTIDE SEQUENCE [LARGE SCALE GENOMIC DNA]</scope>
    <source>
        <strain evidence="1 2">NRRL 30616</strain>
    </source>
</reference>
<dbReference type="AlphaFoldDB" id="A0A1J7J131"/>
<dbReference type="STRING" id="1408157.A0A1J7J131"/>
<name>A0A1J7J131_9PEZI</name>
<protein>
    <recommendedName>
        <fullName evidence="3">TPR-like protein</fullName>
    </recommendedName>
</protein>
<sequence length="268" mass="30503">MYRTWQPDWSILRFATMIVTGDIPDLKQPIVKSEESLRSTPEHHPDWTRRLDYHGQLTQERYRGLGDPSDIDAAIEIYRKVLDRSHNDDPNRSSYLHRLGAGHRDKYKLTPSKSLKVLSGIRPKTTRSGVPGSESWCRTIHRIQAPEEAHGLEAANGNFEEVAIITPHDDPDWTASLYNLGSAYNDKYRFTSDPADLDACTQRSQQAVDSTPDRHPHRAGPLENLGVAYRNRWLQAGDMSELYMSLRQFEAALPVTPDNHPDRRAAPP</sequence>
<dbReference type="InParanoid" id="A0A1J7J131"/>
<keyword evidence="2" id="KW-1185">Reference proteome</keyword>
<evidence type="ECO:0000313" key="1">
    <source>
        <dbReference type="EMBL" id="OIW23568.1"/>
    </source>
</evidence>
<evidence type="ECO:0008006" key="3">
    <source>
        <dbReference type="Google" id="ProtNLM"/>
    </source>
</evidence>
<dbReference type="OrthoDB" id="9991317at2759"/>
<dbReference type="InterPro" id="IPR011990">
    <property type="entry name" value="TPR-like_helical_dom_sf"/>
</dbReference>
<evidence type="ECO:0000313" key="2">
    <source>
        <dbReference type="Proteomes" id="UP000182658"/>
    </source>
</evidence>
<dbReference type="Proteomes" id="UP000182658">
    <property type="component" value="Unassembled WGS sequence"/>
</dbReference>
<proteinExistence type="predicted"/>
<gene>
    <name evidence="1" type="ORF">CONLIGDRAFT_134173</name>
</gene>
<organism evidence="1 2">
    <name type="scientific">Coniochaeta ligniaria NRRL 30616</name>
    <dbReference type="NCBI Taxonomy" id="1408157"/>
    <lineage>
        <taxon>Eukaryota</taxon>
        <taxon>Fungi</taxon>
        <taxon>Dikarya</taxon>
        <taxon>Ascomycota</taxon>
        <taxon>Pezizomycotina</taxon>
        <taxon>Sordariomycetes</taxon>
        <taxon>Sordariomycetidae</taxon>
        <taxon>Coniochaetales</taxon>
        <taxon>Coniochaetaceae</taxon>
        <taxon>Coniochaeta</taxon>
    </lineage>
</organism>